<organism evidence="2 3">
    <name type="scientific">Mustela putorius furo</name>
    <name type="common">European domestic ferret</name>
    <name type="synonym">Mustela furo</name>
    <dbReference type="NCBI Taxonomy" id="9669"/>
    <lineage>
        <taxon>Eukaryota</taxon>
        <taxon>Metazoa</taxon>
        <taxon>Chordata</taxon>
        <taxon>Craniata</taxon>
        <taxon>Vertebrata</taxon>
        <taxon>Euteleostomi</taxon>
        <taxon>Mammalia</taxon>
        <taxon>Eutheria</taxon>
        <taxon>Laurasiatheria</taxon>
        <taxon>Carnivora</taxon>
        <taxon>Caniformia</taxon>
        <taxon>Musteloidea</taxon>
        <taxon>Mustelidae</taxon>
        <taxon>Mustelinae</taxon>
        <taxon>Mustela</taxon>
    </lineage>
</organism>
<dbReference type="Proteomes" id="UP000000715">
    <property type="component" value="Unplaced"/>
</dbReference>
<keyword evidence="2" id="KW-1185">Reference proteome</keyword>
<sequence>MMGAARSRDPAWPRAEAQGPQTKGTSRRPGFRATEGLLEEEPGQSWMGWWSVWGGRTQEARSQGRAALGGGAAHKGRGPGRFRGGVAKIHEVAMFSTVVGVLGALLRASSCHGRPVWVCPPPWAWVPRIAARWVFWGVREQAWAWAMGVVTQRAGTCCHPESWTSRAMRIRADRAGCGMFWGLPPGSRALAPPASSCEPSSCSAVGGGRGRWGLGRSQPVLPCAITDAQRVHPRLPPTPARLPSQRSTLAPPLAGPLCRGITVTSERKQKSQSLLTVASAGAAASPLTGVRSQGAEHFVSHLRAPAGPASCRDPTERLQGC</sequence>
<protein>
    <submittedName>
        <fullName evidence="3">Uncharacterized protein LOC123393192</fullName>
    </submittedName>
</protein>
<proteinExistence type="predicted"/>
<accession>A0A8U0SC80</accession>
<evidence type="ECO:0000313" key="3">
    <source>
        <dbReference type="RefSeq" id="XP_044940297.1"/>
    </source>
</evidence>
<evidence type="ECO:0000256" key="1">
    <source>
        <dbReference type="SAM" id="MobiDB-lite"/>
    </source>
</evidence>
<reference evidence="3" key="1">
    <citation type="submission" date="2025-08" db="UniProtKB">
        <authorList>
            <consortium name="RefSeq"/>
        </authorList>
    </citation>
    <scope>IDENTIFICATION</scope>
    <source>
        <tissue evidence="3">Brain</tissue>
    </source>
</reference>
<dbReference type="RefSeq" id="XP_044940297.1">
    <property type="nucleotide sequence ID" value="XM_045084362.1"/>
</dbReference>
<dbReference type="GeneID" id="123393192"/>
<feature type="compositionally biased region" description="Basic and acidic residues" evidence="1">
    <location>
        <begin position="1"/>
        <end position="11"/>
    </location>
</feature>
<dbReference type="AlphaFoldDB" id="A0A8U0SC80"/>
<gene>
    <name evidence="3" type="primary">LOC123393192</name>
</gene>
<name>A0A8U0SC80_MUSPF</name>
<evidence type="ECO:0000313" key="2">
    <source>
        <dbReference type="Proteomes" id="UP000000715"/>
    </source>
</evidence>
<feature type="region of interest" description="Disordered" evidence="1">
    <location>
        <begin position="1"/>
        <end position="29"/>
    </location>
</feature>